<reference evidence="3" key="1">
    <citation type="submission" date="2020-10" db="EMBL/GenBank/DDBJ databases">
        <title>Connecting structure to function with the recovery of over 1000 high-quality activated sludge metagenome-assembled genomes encoding full-length rRNA genes using long-read sequencing.</title>
        <authorList>
            <person name="Singleton C.M."/>
            <person name="Petriglieri F."/>
            <person name="Kristensen J.M."/>
            <person name="Kirkegaard R.H."/>
            <person name="Michaelsen T.Y."/>
            <person name="Andersen M.H."/>
            <person name="Karst S.M."/>
            <person name="Dueholm M.S."/>
            <person name="Nielsen P.H."/>
            <person name="Albertsen M."/>
        </authorList>
    </citation>
    <scope>NUCLEOTIDE SEQUENCE</scope>
    <source>
        <strain evidence="3">Bjer_18-Q3-R1-45_BAT3C.347</strain>
    </source>
</reference>
<feature type="compositionally biased region" description="Basic and acidic residues" evidence="1">
    <location>
        <begin position="42"/>
        <end position="51"/>
    </location>
</feature>
<feature type="region of interest" description="Disordered" evidence="1">
    <location>
        <begin position="42"/>
        <end position="99"/>
    </location>
</feature>
<evidence type="ECO:0000313" key="4">
    <source>
        <dbReference type="Proteomes" id="UP000807785"/>
    </source>
</evidence>
<organism evidence="3 4">
    <name type="scientific">Candidatus Methylophosphatis roskildensis</name>
    <dbReference type="NCBI Taxonomy" id="2899263"/>
    <lineage>
        <taxon>Bacteria</taxon>
        <taxon>Pseudomonadati</taxon>
        <taxon>Pseudomonadota</taxon>
        <taxon>Betaproteobacteria</taxon>
        <taxon>Nitrosomonadales</taxon>
        <taxon>Sterolibacteriaceae</taxon>
        <taxon>Candidatus Methylophosphatis</taxon>
    </lineage>
</organism>
<evidence type="ECO:0000313" key="3">
    <source>
        <dbReference type="EMBL" id="MBK6971749.1"/>
    </source>
</evidence>
<dbReference type="AlphaFoldDB" id="A0A9D7E066"/>
<gene>
    <name evidence="3" type="ORF">IPH26_01895</name>
</gene>
<evidence type="ECO:0000256" key="1">
    <source>
        <dbReference type="SAM" id="MobiDB-lite"/>
    </source>
</evidence>
<dbReference type="EMBL" id="JADJEV010000001">
    <property type="protein sequence ID" value="MBK6971749.1"/>
    <property type="molecule type" value="Genomic_DNA"/>
</dbReference>
<dbReference type="Proteomes" id="UP000807785">
    <property type="component" value="Unassembled WGS sequence"/>
</dbReference>
<protein>
    <recommendedName>
        <fullName evidence="5">Phage protein</fullName>
    </recommendedName>
</protein>
<evidence type="ECO:0008006" key="5">
    <source>
        <dbReference type="Google" id="ProtNLM"/>
    </source>
</evidence>
<feature type="compositionally biased region" description="Basic and acidic residues" evidence="1">
    <location>
        <begin position="77"/>
        <end position="99"/>
    </location>
</feature>
<accession>A0A9D7E066</accession>
<keyword evidence="2" id="KW-0732">Signal</keyword>
<name>A0A9D7E066_9PROT</name>
<feature type="chain" id="PRO_5039324783" description="Phage protein" evidence="2">
    <location>
        <begin position="20"/>
        <end position="99"/>
    </location>
</feature>
<proteinExistence type="predicted"/>
<feature type="signal peptide" evidence="2">
    <location>
        <begin position="1"/>
        <end position="19"/>
    </location>
</feature>
<feature type="compositionally biased region" description="Polar residues" evidence="1">
    <location>
        <begin position="52"/>
        <end position="64"/>
    </location>
</feature>
<evidence type="ECO:0000256" key="2">
    <source>
        <dbReference type="SAM" id="SignalP"/>
    </source>
</evidence>
<comment type="caution">
    <text evidence="3">The sequence shown here is derived from an EMBL/GenBank/DDBJ whole genome shotgun (WGS) entry which is preliminary data.</text>
</comment>
<sequence length="99" mass="10736">MKSWIAGSMLVAMSLTVLAESDESTRAAEAALDRDRARAAAADLAREEARSSQRQQMEAASTASMAGDFRRSLGKQADGKSDDEVIRLYREKENAAGRN</sequence>